<gene>
    <name evidence="2" type="ORF">SAMN05660691_03567</name>
</gene>
<evidence type="ECO:0000313" key="2">
    <source>
        <dbReference type="EMBL" id="SEI09423.1"/>
    </source>
</evidence>
<dbReference type="RefSeq" id="WP_092796214.1">
    <property type="nucleotide sequence ID" value="NZ_FNXF01000018.1"/>
</dbReference>
<dbReference type="Proteomes" id="UP000199371">
    <property type="component" value="Unassembled WGS sequence"/>
</dbReference>
<evidence type="ECO:0000256" key="1">
    <source>
        <dbReference type="SAM" id="SignalP"/>
    </source>
</evidence>
<dbReference type="EMBL" id="FNXF01000018">
    <property type="protein sequence ID" value="SEI09423.1"/>
    <property type="molecule type" value="Genomic_DNA"/>
</dbReference>
<dbReference type="AlphaFoldDB" id="A0A1H6N455"/>
<protein>
    <recommendedName>
        <fullName evidence="4">Secreted protein</fullName>
    </recommendedName>
</protein>
<dbReference type="OrthoDB" id="5770319at2"/>
<feature type="chain" id="PRO_5011720153" description="Secreted protein" evidence="1">
    <location>
        <begin position="19"/>
        <end position="103"/>
    </location>
</feature>
<keyword evidence="1" id="KW-0732">Signal</keyword>
<accession>A0A1H6N455</accession>
<evidence type="ECO:0008006" key="4">
    <source>
        <dbReference type="Google" id="ProtNLM"/>
    </source>
</evidence>
<keyword evidence="3" id="KW-1185">Reference proteome</keyword>
<proteinExistence type="predicted"/>
<organism evidence="2 3">
    <name type="scientific">Rheinheimera pacifica</name>
    <dbReference type="NCBI Taxonomy" id="173990"/>
    <lineage>
        <taxon>Bacteria</taxon>
        <taxon>Pseudomonadati</taxon>
        <taxon>Pseudomonadota</taxon>
        <taxon>Gammaproteobacteria</taxon>
        <taxon>Chromatiales</taxon>
        <taxon>Chromatiaceae</taxon>
        <taxon>Rheinheimera</taxon>
    </lineage>
</organism>
<sequence>MRKLAAVLILLWLTPAIAADSLTCIQNPNRVKACPNLLYRVAQLPQMSAPGVVCICATDFAPLLHQPTDDAEKVRQNMTRRQMEVIYGEKLQAVLDVLQRRTN</sequence>
<name>A0A1H6N455_9GAMM</name>
<feature type="signal peptide" evidence="1">
    <location>
        <begin position="1"/>
        <end position="18"/>
    </location>
</feature>
<dbReference type="STRING" id="173990.SAMN05660691_03567"/>
<reference evidence="3" key="1">
    <citation type="submission" date="2016-10" db="EMBL/GenBank/DDBJ databases">
        <authorList>
            <person name="Varghese N."/>
            <person name="Submissions S."/>
        </authorList>
    </citation>
    <scope>NUCLEOTIDE SEQUENCE [LARGE SCALE GENOMIC DNA]</scope>
    <source>
        <strain evidence="3">DSM 17616</strain>
    </source>
</reference>
<evidence type="ECO:0000313" key="3">
    <source>
        <dbReference type="Proteomes" id="UP000199371"/>
    </source>
</evidence>